<keyword evidence="1" id="KW-1133">Transmembrane helix</keyword>
<dbReference type="EMBL" id="SIRS01000003">
    <property type="protein sequence ID" value="TBN16807.1"/>
    <property type="molecule type" value="Genomic_DNA"/>
</dbReference>
<comment type="caution">
    <text evidence="3">The sequence shown here is derived from an EMBL/GenBank/DDBJ whole genome shotgun (WGS) entry which is preliminary data.</text>
</comment>
<dbReference type="Gene3D" id="1.10.10.10">
    <property type="entry name" value="Winged helix-like DNA-binding domain superfamily/Winged helix DNA-binding domain"/>
    <property type="match status" value="1"/>
</dbReference>
<dbReference type="InterPro" id="IPR013783">
    <property type="entry name" value="Ig-like_fold"/>
</dbReference>
<evidence type="ECO:0000313" key="4">
    <source>
        <dbReference type="Proteomes" id="UP000292372"/>
    </source>
</evidence>
<dbReference type="InterPro" id="IPR000792">
    <property type="entry name" value="Tscrpt_reg_LuxR_C"/>
</dbReference>
<dbReference type="Gene3D" id="2.130.10.10">
    <property type="entry name" value="YVTN repeat-like/Quinoprotein amine dehydrogenase"/>
    <property type="match status" value="1"/>
</dbReference>
<proteinExistence type="predicted"/>
<dbReference type="InterPro" id="IPR011123">
    <property type="entry name" value="Y_Y_Y"/>
</dbReference>
<protein>
    <submittedName>
        <fullName evidence="3">LuxR family transcriptional regulator</fullName>
    </submittedName>
</protein>
<reference evidence="3 4" key="1">
    <citation type="journal article" date="2015" name="Int. J. Syst. Evol. Microbiol.">
        <title>Hyunsoonleella pacifica sp. nov., isolated from seawater of South Pacific Gyre.</title>
        <authorList>
            <person name="Gao X."/>
            <person name="Zhang Z."/>
            <person name="Dai X."/>
            <person name="Zhang X.H."/>
        </authorList>
    </citation>
    <scope>NUCLEOTIDE SEQUENCE [LARGE SCALE GENOMIC DNA]</scope>
    <source>
        <strain evidence="3 4">SW033</strain>
    </source>
</reference>
<dbReference type="OrthoDB" id="1090267at2"/>
<evidence type="ECO:0000313" key="3">
    <source>
        <dbReference type="EMBL" id="TBN16807.1"/>
    </source>
</evidence>
<dbReference type="Pfam" id="PF07495">
    <property type="entry name" value="Y_Y_Y"/>
    <property type="match status" value="1"/>
</dbReference>
<feature type="transmembrane region" description="Helical" evidence="1">
    <location>
        <begin position="723"/>
        <end position="748"/>
    </location>
</feature>
<dbReference type="Proteomes" id="UP000292372">
    <property type="component" value="Unassembled WGS sequence"/>
</dbReference>
<keyword evidence="4" id="KW-1185">Reference proteome</keyword>
<dbReference type="InterPro" id="IPR036388">
    <property type="entry name" value="WH-like_DNA-bd_sf"/>
</dbReference>
<feature type="domain" description="HTH luxR-type" evidence="2">
    <location>
        <begin position="865"/>
        <end position="922"/>
    </location>
</feature>
<evidence type="ECO:0000256" key="1">
    <source>
        <dbReference type="SAM" id="Phobius"/>
    </source>
</evidence>
<sequence>MFGFFLKLAAQERPPISVFTHKDYNAASQNWSISQAENRHIFVANNKGLLEYNGSKWRLYESPNETILRTVLALDDLIYTGSYHDFGYWKRDNFGKLNYTSLSKELNTKFFEDEEFWNIKALNNSIIFQSLDRIHIYNEKTTSYRIIDFDEEITSLFQEGSNFYFQSLNKGLFKIESGRAILVSDDITLKDNVIVNVYNHKGDILILTQDSGFFKLTNNQLVPWVIPANDFLLDVSVFSSVKLKDESYALGTISNGIIILSPEGDLKLKIDQTNGLSNNTILSIHEDKGSNLWLGLDNGINCIHLNSPYSIYFDKTGTIGSVYASEVYNGKLYLGTNQGLFYKDLSKNDSFKFIKGTQGQVWFLGIIEGTLFCGHNNGTFTISDTIATKVAEIKGTWQLKPLTKDPLELIQGNYEGLCVLHEKNGQWQLKHKIKNYDLSTRYFEFIGKNDIYMSHEYKGLYKLKLNDDFTEVTSFSLDTEFEKGMHSSLIRHNTNVLYSTRHGVFKYNKDIKGFERDSLLSVLIDKDNFTSAKLVSDSKTNKLWSFSTKGLHYLTSSKLSGEQKIYTLSFPEDVRNDVVGYESVTQIDNQQFLLGSTTGYAIIDLNRLTIKEPEVKIDQVEVSRLGNNSKAQFVDTSNKLELENKDNNIQFSYSISEYLKTQKPEYRYKLEGMYDSWSNWSTNGSVLFKNLPYGSYTFLLSGRVGNQTTLNNASFTFRIERPWFLSNLAISAYVLGVLLFSLFMHNVYKRYYRKQRERLMQKTTREFELRELENKQQLMRFRNDKLKEDIENKNRELGISTMNLIKKNEFLSSLKQELESVDDSKLNKVIKIIDKNLNNTDDWNLFQEAFNNADKDFLKKIKSIHSNLTSNDLRLCAYLRLNLSSKEIAPLLNISPRSVEVKRYRLRKKMNLPHEASLSDYILEI</sequence>
<dbReference type="SMART" id="SM00421">
    <property type="entry name" value="HTH_LUXR"/>
    <property type="match status" value="1"/>
</dbReference>
<accession>A0A4Q9FSU6</accession>
<dbReference type="Pfam" id="PF00196">
    <property type="entry name" value="GerE"/>
    <property type="match status" value="1"/>
</dbReference>
<dbReference type="InterPro" id="IPR015943">
    <property type="entry name" value="WD40/YVTN_repeat-like_dom_sf"/>
</dbReference>
<evidence type="ECO:0000259" key="2">
    <source>
        <dbReference type="SMART" id="SM00421"/>
    </source>
</evidence>
<dbReference type="GO" id="GO:0006355">
    <property type="term" value="P:regulation of DNA-templated transcription"/>
    <property type="evidence" value="ECO:0007669"/>
    <property type="project" value="InterPro"/>
</dbReference>
<organism evidence="3 4">
    <name type="scientific">Hyunsoonleella pacifica</name>
    <dbReference type="NCBI Taxonomy" id="1080224"/>
    <lineage>
        <taxon>Bacteria</taxon>
        <taxon>Pseudomonadati</taxon>
        <taxon>Bacteroidota</taxon>
        <taxon>Flavobacteriia</taxon>
        <taxon>Flavobacteriales</taxon>
        <taxon>Flavobacteriaceae</taxon>
    </lineage>
</organism>
<dbReference type="InterPro" id="IPR016032">
    <property type="entry name" value="Sig_transdc_resp-reg_C-effctor"/>
</dbReference>
<keyword evidence="1" id="KW-0472">Membrane</keyword>
<dbReference type="GO" id="GO:0003677">
    <property type="term" value="F:DNA binding"/>
    <property type="evidence" value="ECO:0007669"/>
    <property type="project" value="InterPro"/>
</dbReference>
<dbReference type="SUPFAM" id="SSF46894">
    <property type="entry name" value="C-terminal effector domain of the bipartite response regulators"/>
    <property type="match status" value="1"/>
</dbReference>
<dbReference type="Gene3D" id="2.60.40.10">
    <property type="entry name" value="Immunoglobulins"/>
    <property type="match status" value="1"/>
</dbReference>
<dbReference type="AlphaFoldDB" id="A0A4Q9FSU6"/>
<name>A0A4Q9FSU6_9FLAO</name>
<gene>
    <name evidence="3" type="ORF">EYD46_08570</name>
</gene>
<keyword evidence="1" id="KW-0812">Transmembrane</keyword>